<keyword evidence="1" id="KW-0812">Transmembrane</keyword>
<dbReference type="RefSeq" id="WP_264981927.1">
    <property type="nucleotide sequence ID" value="NZ_AP026708.1"/>
</dbReference>
<feature type="transmembrane region" description="Helical" evidence="1">
    <location>
        <begin position="148"/>
        <end position="167"/>
    </location>
</feature>
<keyword evidence="4" id="KW-1185">Reference proteome</keyword>
<name>A0ABM8AU66_9BACT</name>
<gene>
    <name evidence="3" type="ORF">JCM14722_25780</name>
</gene>
<dbReference type="EMBL" id="AP026708">
    <property type="protein sequence ID" value="BDQ35036.1"/>
    <property type="molecule type" value="Genomic_DNA"/>
</dbReference>
<proteinExistence type="predicted"/>
<evidence type="ECO:0000313" key="4">
    <source>
        <dbReference type="Proteomes" id="UP001061361"/>
    </source>
</evidence>
<dbReference type="PANTHER" id="PTHR23028:SF53">
    <property type="entry name" value="ACYL_TRANSF_3 DOMAIN-CONTAINING PROTEIN"/>
    <property type="match status" value="1"/>
</dbReference>
<feature type="transmembrane region" description="Helical" evidence="1">
    <location>
        <begin position="281"/>
        <end position="299"/>
    </location>
</feature>
<feature type="transmembrane region" description="Helical" evidence="1">
    <location>
        <begin position="252"/>
        <end position="269"/>
    </location>
</feature>
<feature type="transmembrane region" description="Helical" evidence="1">
    <location>
        <begin position="62"/>
        <end position="82"/>
    </location>
</feature>
<feature type="transmembrane region" description="Helical" evidence="1">
    <location>
        <begin position="30"/>
        <end position="50"/>
    </location>
</feature>
<evidence type="ECO:0000313" key="3">
    <source>
        <dbReference type="EMBL" id="BDQ35036.1"/>
    </source>
</evidence>
<evidence type="ECO:0000259" key="2">
    <source>
        <dbReference type="Pfam" id="PF01757"/>
    </source>
</evidence>
<feature type="transmembrane region" description="Helical" evidence="1">
    <location>
        <begin position="174"/>
        <end position="196"/>
    </location>
</feature>
<feature type="transmembrane region" description="Helical" evidence="1">
    <location>
        <begin position="311"/>
        <end position="333"/>
    </location>
</feature>
<keyword evidence="1" id="KW-1133">Transmembrane helix</keyword>
<keyword evidence="1" id="KW-0472">Membrane</keyword>
<feature type="domain" description="Acyltransferase 3" evidence="2">
    <location>
        <begin position="5"/>
        <end position="322"/>
    </location>
</feature>
<feature type="transmembrane region" description="Helical" evidence="1">
    <location>
        <begin position="227"/>
        <end position="246"/>
    </location>
</feature>
<dbReference type="PANTHER" id="PTHR23028">
    <property type="entry name" value="ACETYLTRANSFERASE"/>
    <property type="match status" value="1"/>
</dbReference>
<dbReference type="Pfam" id="PF01757">
    <property type="entry name" value="Acyl_transf_3"/>
    <property type="match status" value="1"/>
</dbReference>
<accession>A0ABM8AU66</accession>
<sequence length="355" mass="38921">MGIVRLLLAIAVFNSHFPLTDLPVVDGHEAVLAFFAISGFYMALILDGTYSSARSFYMGRFLSLYPIFAFAMSVSVALLVTLDIHPMATLDNVKSILAHPAGFLSMVSTAILPVGQELLFSFAITPENGLHFLTEAGRTGLWHSAPLIQAWSLSLETVFYALAPLLVVMRTRTLAWLVGLSLCAKVLVVAGGFLDVVFLKRFFPIEFWLFGSGILAYRFYKTLPETPALSDSLIFAALVTIIAMVGEAPPEAAPFALPLATLFSLPFVFRRFRDFSWDRVVGKVSYPFYLIHFTVIAIFETTMEEPLGWDILAVSLAAAVAVHALFAPGIGVLKQAVRLPLGDLPARARARFRNP</sequence>
<reference evidence="3" key="1">
    <citation type="submission" date="2022-08" db="EMBL/GenBank/DDBJ databases">
        <title>Genome Sequence of the sulphate-reducing bacterium, Pseudodesulfovibrio portus JCM14722.</title>
        <authorList>
            <person name="Kondo R."/>
            <person name="Kataoka T."/>
        </authorList>
    </citation>
    <scope>NUCLEOTIDE SEQUENCE</scope>
    <source>
        <strain evidence="3">JCM 14722</strain>
    </source>
</reference>
<evidence type="ECO:0000256" key="1">
    <source>
        <dbReference type="SAM" id="Phobius"/>
    </source>
</evidence>
<dbReference type="InterPro" id="IPR002656">
    <property type="entry name" value="Acyl_transf_3_dom"/>
</dbReference>
<protein>
    <recommendedName>
        <fullName evidence="2">Acyltransferase 3 domain-containing protein</fullName>
    </recommendedName>
</protein>
<feature type="transmembrane region" description="Helical" evidence="1">
    <location>
        <begin position="202"/>
        <end position="220"/>
    </location>
</feature>
<dbReference type="InterPro" id="IPR050879">
    <property type="entry name" value="Acyltransferase_3"/>
</dbReference>
<dbReference type="Proteomes" id="UP001061361">
    <property type="component" value="Chromosome"/>
</dbReference>
<organism evidence="3 4">
    <name type="scientific">Pseudodesulfovibrio portus</name>
    <dbReference type="NCBI Taxonomy" id="231439"/>
    <lineage>
        <taxon>Bacteria</taxon>
        <taxon>Pseudomonadati</taxon>
        <taxon>Thermodesulfobacteriota</taxon>
        <taxon>Desulfovibrionia</taxon>
        <taxon>Desulfovibrionales</taxon>
        <taxon>Desulfovibrionaceae</taxon>
    </lineage>
</organism>